<comment type="subcellular location">
    <subcellularLocation>
        <location evidence="1">Membrane</location>
        <topology evidence="1">Multi-pass membrane protein</topology>
    </subcellularLocation>
</comment>
<keyword evidence="4 9" id="KW-0812">Transmembrane</keyword>
<evidence type="ECO:0000256" key="2">
    <source>
        <dbReference type="ARBA" id="ARBA00010992"/>
    </source>
</evidence>
<evidence type="ECO:0000256" key="7">
    <source>
        <dbReference type="RuleBase" id="RU003346"/>
    </source>
</evidence>
<feature type="transmembrane region" description="Helical" evidence="9">
    <location>
        <begin position="94"/>
        <end position="113"/>
    </location>
</feature>
<dbReference type="PROSITE" id="PS50850">
    <property type="entry name" value="MFS"/>
    <property type="match status" value="1"/>
</dbReference>
<gene>
    <name evidence="11" type="ORF">APUU_21186A</name>
</gene>
<feature type="transmembrane region" description="Helical" evidence="9">
    <location>
        <begin position="346"/>
        <end position="366"/>
    </location>
</feature>
<protein>
    <recommendedName>
        <fullName evidence="10">Major facilitator superfamily (MFS) profile domain-containing protein</fullName>
    </recommendedName>
</protein>
<dbReference type="PRINTS" id="PR00171">
    <property type="entry name" value="SUGRTRNSPORT"/>
</dbReference>
<evidence type="ECO:0000313" key="11">
    <source>
        <dbReference type="EMBL" id="BCS20754.1"/>
    </source>
</evidence>
<dbReference type="Gene3D" id="1.20.1250.20">
    <property type="entry name" value="MFS general substrate transporter like domains"/>
    <property type="match status" value="1"/>
</dbReference>
<sequence length="542" mass="60366">MGLLGYLKPPGRLRGTSLTFWFAVGCGADMALYGYDQGVFGGVVISPDYLRVHDLEGPSKTNILSTVTAIYNVGCFLGAVSATWVGGKLGRKRSVLLGIAIMTIGAILQTTSYGVPQMIVARIVSGIGNGINSSTVPVWQTETAPARLKGKLVILQNALLLVGFSISNWINYGLAFVDGPVAWRFPLAFQLVFIIMIFLIIPWLPESPRWLIIKHRDEEALNILSDIEDKPTTDALVVSQLQSIKYAAEYERSNGMSWSELLRRQGSNKSGTKTIRRLILGMGVQIMMQISGINVTSYYFPTILTKSVGLSADMARLLASCNSVQYLLWALLGIRQVDRWGRRNTMIFGAAGQSFCYVLITVLIRFNEMPGYPHAQQVASAAVAFFFLYYVFFGIGMQGIPWLYPTEINSLTMRTKGAAIGAATNWIFNFMVVEITPIGVQNLGWRFYIIWVTLNAAMVPTMYFFYPETAGRTLEDMDEYYRANPPLLVFRDNEAISLKRPERYRIKEEEVIRKNDLSRDAGEAPAEKADDGVVQHQENVSQ</sequence>
<dbReference type="Pfam" id="PF00083">
    <property type="entry name" value="Sugar_tr"/>
    <property type="match status" value="1"/>
</dbReference>
<keyword evidence="6 9" id="KW-0472">Membrane</keyword>
<evidence type="ECO:0000256" key="4">
    <source>
        <dbReference type="ARBA" id="ARBA00022692"/>
    </source>
</evidence>
<feature type="domain" description="Major facilitator superfamily (MFS) profile" evidence="10">
    <location>
        <begin position="22"/>
        <end position="470"/>
    </location>
</feature>
<keyword evidence="12" id="KW-1185">Reference proteome</keyword>
<feature type="transmembrane region" description="Helical" evidence="9">
    <location>
        <begin position="152"/>
        <end position="170"/>
    </location>
</feature>
<reference evidence="11" key="1">
    <citation type="submission" date="2021-01" db="EMBL/GenBank/DDBJ databases">
        <authorList>
            <consortium name="Aspergillus puulaauensis MK2 genome sequencing consortium"/>
            <person name="Kazuki M."/>
            <person name="Futagami T."/>
        </authorList>
    </citation>
    <scope>NUCLEOTIDE SEQUENCE</scope>
    <source>
        <strain evidence="11">MK2</strain>
    </source>
</reference>
<evidence type="ECO:0000256" key="5">
    <source>
        <dbReference type="ARBA" id="ARBA00022989"/>
    </source>
</evidence>
<accession>A0A7R8AIH6</accession>
<feature type="compositionally biased region" description="Basic and acidic residues" evidence="8">
    <location>
        <begin position="516"/>
        <end position="533"/>
    </location>
</feature>
<keyword evidence="3 7" id="KW-0813">Transport</keyword>
<dbReference type="PANTHER" id="PTHR48022:SF26">
    <property type="entry name" value="MAJOR FACILITATOR SUPERFAMILY (MFS) PROFILE DOMAIN-CONTAINING PROTEIN-RELATED"/>
    <property type="match status" value="1"/>
</dbReference>
<dbReference type="GO" id="GO:0005351">
    <property type="term" value="F:carbohydrate:proton symporter activity"/>
    <property type="evidence" value="ECO:0007669"/>
    <property type="project" value="TreeGrafter"/>
</dbReference>
<feature type="region of interest" description="Disordered" evidence="8">
    <location>
        <begin position="516"/>
        <end position="542"/>
    </location>
</feature>
<feature type="transmembrane region" description="Helical" evidence="9">
    <location>
        <begin position="378"/>
        <end position="397"/>
    </location>
</feature>
<dbReference type="InterPro" id="IPR050360">
    <property type="entry name" value="MFS_Sugar_Transporters"/>
</dbReference>
<feature type="transmembrane region" description="Helical" evidence="9">
    <location>
        <begin position="315"/>
        <end position="334"/>
    </location>
</feature>
<dbReference type="OrthoDB" id="6339427at2759"/>
<dbReference type="InterPro" id="IPR003663">
    <property type="entry name" value="Sugar/inositol_transpt"/>
</dbReference>
<dbReference type="PANTHER" id="PTHR48022">
    <property type="entry name" value="PLASTIDIC GLUCOSE TRANSPORTER 4"/>
    <property type="match status" value="1"/>
</dbReference>
<keyword evidence="5 9" id="KW-1133">Transmembrane helix</keyword>
<dbReference type="FunFam" id="1.20.1250.20:FF:000061">
    <property type="entry name" value="MFS sugar transporter"/>
    <property type="match status" value="1"/>
</dbReference>
<feature type="transmembrane region" description="Helical" evidence="9">
    <location>
        <begin position="418"/>
        <end position="439"/>
    </location>
</feature>
<dbReference type="NCBIfam" id="TIGR00879">
    <property type="entry name" value="SP"/>
    <property type="match status" value="1"/>
</dbReference>
<dbReference type="InterPro" id="IPR036259">
    <property type="entry name" value="MFS_trans_sf"/>
</dbReference>
<evidence type="ECO:0000313" key="12">
    <source>
        <dbReference type="Proteomes" id="UP000654913"/>
    </source>
</evidence>
<dbReference type="GeneID" id="64970759"/>
<dbReference type="Proteomes" id="UP000654913">
    <property type="component" value="Chromosome 2"/>
</dbReference>
<dbReference type="InterPro" id="IPR020846">
    <property type="entry name" value="MFS_dom"/>
</dbReference>
<dbReference type="PROSITE" id="PS00216">
    <property type="entry name" value="SUGAR_TRANSPORT_1"/>
    <property type="match status" value="1"/>
</dbReference>
<organism evidence="11 12">
    <name type="scientific">Aspergillus puulaauensis</name>
    <dbReference type="NCBI Taxonomy" id="1220207"/>
    <lineage>
        <taxon>Eukaryota</taxon>
        <taxon>Fungi</taxon>
        <taxon>Dikarya</taxon>
        <taxon>Ascomycota</taxon>
        <taxon>Pezizomycotina</taxon>
        <taxon>Eurotiomycetes</taxon>
        <taxon>Eurotiomycetidae</taxon>
        <taxon>Eurotiales</taxon>
        <taxon>Aspergillaceae</taxon>
        <taxon>Aspergillus</taxon>
    </lineage>
</organism>
<feature type="transmembrane region" description="Helical" evidence="9">
    <location>
        <begin position="445"/>
        <end position="466"/>
    </location>
</feature>
<feature type="transmembrane region" description="Helical" evidence="9">
    <location>
        <begin position="278"/>
        <end position="300"/>
    </location>
</feature>
<proteinExistence type="inferred from homology"/>
<evidence type="ECO:0000256" key="1">
    <source>
        <dbReference type="ARBA" id="ARBA00004141"/>
    </source>
</evidence>
<evidence type="ECO:0000256" key="9">
    <source>
        <dbReference type="SAM" id="Phobius"/>
    </source>
</evidence>
<evidence type="ECO:0000259" key="10">
    <source>
        <dbReference type="PROSITE" id="PS50850"/>
    </source>
</evidence>
<dbReference type="InterPro" id="IPR005828">
    <property type="entry name" value="MFS_sugar_transport-like"/>
</dbReference>
<dbReference type="KEGG" id="apuu:APUU_21186A"/>
<feature type="transmembrane region" description="Helical" evidence="9">
    <location>
        <begin position="182"/>
        <end position="204"/>
    </location>
</feature>
<dbReference type="RefSeq" id="XP_041552948.1">
    <property type="nucleotide sequence ID" value="XM_041699910.1"/>
</dbReference>
<dbReference type="EMBL" id="AP024444">
    <property type="protein sequence ID" value="BCS20754.1"/>
    <property type="molecule type" value="Genomic_DNA"/>
</dbReference>
<feature type="transmembrane region" description="Helical" evidence="9">
    <location>
        <begin position="119"/>
        <end position="140"/>
    </location>
</feature>
<evidence type="ECO:0000256" key="3">
    <source>
        <dbReference type="ARBA" id="ARBA00022448"/>
    </source>
</evidence>
<dbReference type="GO" id="GO:0016020">
    <property type="term" value="C:membrane"/>
    <property type="evidence" value="ECO:0007669"/>
    <property type="project" value="UniProtKB-SubCell"/>
</dbReference>
<reference evidence="11" key="2">
    <citation type="submission" date="2021-02" db="EMBL/GenBank/DDBJ databases">
        <title>Aspergillus puulaauensis MK2 genome sequence.</title>
        <authorList>
            <person name="Futagami T."/>
            <person name="Mori K."/>
            <person name="Kadooka C."/>
            <person name="Tanaka T."/>
        </authorList>
    </citation>
    <scope>NUCLEOTIDE SEQUENCE</scope>
    <source>
        <strain evidence="11">MK2</strain>
    </source>
</reference>
<evidence type="ECO:0000256" key="6">
    <source>
        <dbReference type="ARBA" id="ARBA00023136"/>
    </source>
</evidence>
<comment type="similarity">
    <text evidence="2 7">Belongs to the major facilitator superfamily. Sugar transporter (TC 2.A.1.1) family.</text>
</comment>
<dbReference type="SUPFAM" id="SSF103473">
    <property type="entry name" value="MFS general substrate transporter"/>
    <property type="match status" value="1"/>
</dbReference>
<feature type="transmembrane region" description="Helical" evidence="9">
    <location>
        <begin position="63"/>
        <end position="87"/>
    </location>
</feature>
<evidence type="ECO:0000256" key="8">
    <source>
        <dbReference type="SAM" id="MobiDB-lite"/>
    </source>
</evidence>
<name>A0A7R8AIH6_9EURO</name>
<dbReference type="AlphaFoldDB" id="A0A7R8AIH6"/>
<dbReference type="InterPro" id="IPR005829">
    <property type="entry name" value="Sugar_transporter_CS"/>
</dbReference>